<evidence type="ECO:0000256" key="1">
    <source>
        <dbReference type="SAM" id="MobiDB-lite"/>
    </source>
</evidence>
<reference evidence="2 3" key="1">
    <citation type="submission" date="2024-05" db="EMBL/GenBank/DDBJ databases">
        <title>Haplotype-resolved chromosome-level genome assembly of Huyou (Citrus changshanensis).</title>
        <authorList>
            <person name="Miao C."/>
            <person name="Chen W."/>
            <person name="Wu Y."/>
            <person name="Wang L."/>
            <person name="Zhao S."/>
            <person name="Grierson D."/>
            <person name="Xu C."/>
            <person name="Chen K."/>
        </authorList>
    </citation>
    <scope>NUCLEOTIDE SEQUENCE [LARGE SCALE GENOMIC DNA]</scope>
    <source>
        <strain evidence="2">01-14</strain>
        <tissue evidence="2">Leaf</tissue>
    </source>
</reference>
<protein>
    <recommendedName>
        <fullName evidence="4">FAR1 domain-containing protein</fullName>
    </recommendedName>
</protein>
<comment type="caution">
    <text evidence="2">The sequence shown here is derived from an EMBL/GenBank/DDBJ whole genome shotgun (WGS) entry which is preliminary data.</text>
</comment>
<accession>A0AAP0MJS7</accession>
<dbReference type="Proteomes" id="UP001428341">
    <property type="component" value="Unassembled WGS sequence"/>
</dbReference>
<sequence>MSYHHHAIVMAPNLQQIRIVDNMLMEYEVHEMQSIQQATLDVKHWESDTVDPQRAHNLVEGVTKTSRLILSGGVLLDFVLIRRLRCIVLPELLRHLSGHAKGSPSFGLTTSPIWMLRFDEAARKGDWFDVNDHELGWLDTENVPPCLSERVTRIKMKAFTNGKGDVRLVEYLMWHSKMLDKFRYHCHGSVQGARLQTLCRKILNFQIHSPTVNVQINVTSHDEHSSDASTHNEMETDNEGAGMVAEPQLNIEGDNRGGSGHLENDTHQQQCTDDPSEAESVLPEMLAKDFTSEEEASICYQEYARTVGFGIRKHNKRRNVKGNITGRRWVCS</sequence>
<dbReference type="EMBL" id="JBCGBO010000004">
    <property type="protein sequence ID" value="KAK9209282.1"/>
    <property type="molecule type" value="Genomic_DNA"/>
</dbReference>
<evidence type="ECO:0000313" key="3">
    <source>
        <dbReference type="Proteomes" id="UP001428341"/>
    </source>
</evidence>
<name>A0AAP0MJS7_9ROSI</name>
<proteinExistence type="predicted"/>
<dbReference type="PANTHER" id="PTHR46328:SF14">
    <property type="entry name" value="FAR-RED IMPAIRED RESPONSIVE (FAR1) FAMILY PROTEIN"/>
    <property type="match status" value="1"/>
</dbReference>
<organism evidence="2 3">
    <name type="scientific">Citrus x changshan-huyou</name>
    <dbReference type="NCBI Taxonomy" id="2935761"/>
    <lineage>
        <taxon>Eukaryota</taxon>
        <taxon>Viridiplantae</taxon>
        <taxon>Streptophyta</taxon>
        <taxon>Embryophyta</taxon>
        <taxon>Tracheophyta</taxon>
        <taxon>Spermatophyta</taxon>
        <taxon>Magnoliopsida</taxon>
        <taxon>eudicotyledons</taxon>
        <taxon>Gunneridae</taxon>
        <taxon>Pentapetalae</taxon>
        <taxon>rosids</taxon>
        <taxon>malvids</taxon>
        <taxon>Sapindales</taxon>
        <taxon>Rutaceae</taxon>
        <taxon>Aurantioideae</taxon>
        <taxon>Citrus</taxon>
    </lineage>
</organism>
<evidence type="ECO:0008006" key="4">
    <source>
        <dbReference type="Google" id="ProtNLM"/>
    </source>
</evidence>
<dbReference type="AlphaFoldDB" id="A0AAP0MJS7"/>
<gene>
    <name evidence="2" type="ORF">WN944_001646</name>
</gene>
<evidence type="ECO:0000313" key="2">
    <source>
        <dbReference type="EMBL" id="KAK9209282.1"/>
    </source>
</evidence>
<dbReference type="PANTHER" id="PTHR46328">
    <property type="entry name" value="FAR-RED IMPAIRED RESPONSIVE (FAR1) FAMILY PROTEIN-RELATED"/>
    <property type="match status" value="1"/>
</dbReference>
<feature type="region of interest" description="Disordered" evidence="1">
    <location>
        <begin position="251"/>
        <end position="277"/>
    </location>
</feature>
<keyword evidence="3" id="KW-1185">Reference proteome</keyword>